<dbReference type="InterPro" id="IPR029464">
    <property type="entry name" value="HSDR_N"/>
</dbReference>
<organism evidence="2 3">
    <name type="scientific">Gracilimonas halophila</name>
    <dbReference type="NCBI Taxonomy" id="1834464"/>
    <lineage>
        <taxon>Bacteria</taxon>
        <taxon>Pseudomonadati</taxon>
        <taxon>Balneolota</taxon>
        <taxon>Balneolia</taxon>
        <taxon>Balneolales</taxon>
        <taxon>Balneolaceae</taxon>
        <taxon>Gracilimonas</taxon>
    </lineage>
</organism>
<evidence type="ECO:0000259" key="1">
    <source>
        <dbReference type="Pfam" id="PF13588"/>
    </source>
</evidence>
<comment type="caution">
    <text evidence="2">The sequence shown here is derived from an EMBL/GenBank/DDBJ whole genome shotgun (WGS) entry which is preliminary data.</text>
</comment>
<gene>
    <name evidence="2" type="ORF">ACFSVN_03510</name>
</gene>
<dbReference type="Pfam" id="PF13588">
    <property type="entry name" value="HSDR_N_2"/>
    <property type="match status" value="1"/>
</dbReference>
<evidence type="ECO:0000313" key="3">
    <source>
        <dbReference type="Proteomes" id="UP001597460"/>
    </source>
</evidence>
<dbReference type="Proteomes" id="UP001597460">
    <property type="component" value="Unassembled WGS sequence"/>
</dbReference>
<sequence>MLSKALSHFPQFQFRDGEKRLRNPILKKTFVNLPEERVRLKLIDFLTMEAGISNSRISFESPVDLPGDKSKSRTDIICYDKDFKPLLLAECKAPDIKLDEKAAIQVARYNQKIGAPFVLVSNGVLDFWFKIEGPQIIPQEEIPKPFTPDNQVQKTLMYWQERAFIGEKLENEALAFATTSCRKLFGDPHQPIKFLNFEGFPKEFALSHYYRIFGIGEGVKIGVSIAANSNGGTRLNVVLNEGGANTAFLTTSLERLAEQKNKSTEIHSSSGRSEVELANETGFGLDINIEDLVEEFYRLLLQYS</sequence>
<evidence type="ECO:0000313" key="2">
    <source>
        <dbReference type="EMBL" id="MFD2531507.1"/>
    </source>
</evidence>
<keyword evidence="3" id="KW-1185">Reference proteome</keyword>
<reference evidence="3" key="1">
    <citation type="journal article" date="2019" name="Int. J. Syst. Evol. Microbiol.">
        <title>The Global Catalogue of Microorganisms (GCM) 10K type strain sequencing project: providing services to taxonomists for standard genome sequencing and annotation.</title>
        <authorList>
            <consortium name="The Broad Institute Genomics Platform"/>
            <consortium name="The Broad Institute Genome Sequencing Center for Infectious Disease"/>
            <person name="Wu L."/>
            <person name="Ma J."/>
        </authorList>
    </citation>
    <scope>NUCLEOTIDE SEQUENCE [LARGE SCALE GENOMIC DNA]</scope>
    <source>
        <strain evidence="3">KCTC 52042</strain>
    </source>
</reference>
<proteinExistence type="predicted"/>
<name>A0ABW5JJH5_9BACT</name>
<protein>
    <submittedName>
        <fullName evidence="2">Type I restriction enzyme HsdR N-terminal domain-containing protein</fullName>
    </submittedName>
</protein>
<dbReference type="EMBL" id="JBHULI010000003">
    <property type="protein sequence ID" value="MFD2531507.1"/>
    <property type="molecule type" value="Genomic_DNA"/>
</dbReference>
<accession>A0ABW5JJH5</accession>
<feature type="domain" description="Type I restriction enzyme R protein N-terminal" evidence="1">
    <location>
        <begin position="34"/>
        <end position="132"/>
    </location>
</feature>